<organism evidence="8 9">
    <name type="scientific">Candidatus Desantisbacteria bacterium CG23_combo_of_CG06-09_8_20_14_all_40_23</name>
    <dbReference type="NCBI Taxonomy" id="1974550"/>
    <lineage>
        <taxon>Bacteria</taxon>
        <taxon>Candidatus Desantisiibacteriota</taxon>
    </lineage>
</organism>
<evidence type="ECO:0000256" key="6">
    <source>
        <dbReference type="RuleBase" id="RU000481"/>
    </source>
</evidence>
<dbReference type="PANTHER" id="PTHR46383:SF1">
    <property type="entry name" value="ASPARTATE AMINOTRANSFERASE"/>
    <property type="match status" value="1"/>
</dbReference>
<dbReference type="CDD" id="cd00609">
    <property type="entry name" value="AAT_like"/>
    <property type="match status" value="1"/>
</dbReference>
<dbReference type="GO" id="GO:0030170">
    <property type="term" value="F:pyridoxal phosphate binding"/>
    <property type="evidence" value="ECO:0007669"/>
    <property type="project" value="InterPro"/>
</dbReference>
<reference evidence="8 9" key="1">
    <citation type="submission" date="2017-09" db="EMBL/GenBank/DDBJ databases">
        <title>Depth-based differentiation of microbial function through sediment-hosted aquifers and enrichment of novel symbionts in the deep terrestrial subsurface.</title>
        <authorList>
            <person name="Probst A.J."/>
            <person name="Ladd B."/>
            <person name="Jarett J.K."/>
            <person name="Geller-Mcgrath D.E."/>
            <person name="Sieber C.M."/>
            <person name="Emerson J.B."/>
            <person name="Anantharaman K."/>
            <person name="Thomas B.C."/>
            <person name="Malmstrom R."/>
            <person name="Stieglmeier M."/>
            <person name="Klingl A."/>
            <person name="Woyke T."/>
            <person name="Ryan C.M."/>
            <person name="Banfield J.F."/>
        </authorList>
    </citation>
    <scope>NUCLEOTIDE SEQUENCE [LARGE SCALE GENOMIC DNA]</scope>
    <source>
        <strain evidence="8">CG23_combo_of_CG06-09_8_20_14_all_40_23</strain>
    </source>
</reference>
<dbReference type="PROSITE" id="PS00105">
    <property type="entry name" value="AA_TRANSFER_CLASS_1"/>
    <property type="match status" value="1"/>
</dbReference>
<keyword evidence="5" id="KW-0663">Pyridoxal phosphate</keyword>
<evidence type="ECO:0000313" key="9">
    <source>
        <dbReference type="Proteomes" id="UP000231067"/>
    </source>
</evidence>
<feature type="domain" description="Aminotransferase class I/classII large" evidence="7">
    <location>
        <begin position="31"/>
        <end position="390"/>
    </location>
</feature>
<dbReference type="SUPFAM" id="SSF53383">
    <property type="entry name" value="PLP-dependent transferases"/>
    <property type="match status" value="1"/>
</dbReference>
<dbReference type="Proteomes" id="UP000231067">
    <property type="component" value="Unassembled WGS sequence"/>
</dbReference>
<dbReference type="InterPro" id="IPR015422">
    <property type="entry name" value="PyrdxlP-dep_Trfase_small"/>
</dbReference>
<evidence type="ECO:0000259" key="7">
    <source>
        <dbReference type="Pfam" id="PF00155"/>
    </source>
</evidence>
<gene>
    <name evidence="8" type="ORF">COX18_04690</name>
</gene>
<dbReference type="PRINTS" id="PR00753">
    <property type="entry name" value="ACCSYNTHASE"/>
</dbReference>
<dbReference type="InterPro" id="IPR004839">
    <property type="entry name" value="Aminotransferase_I/II_large"/>
</dbReference>
<name>A0A2H0A6G1_9BACT</name>
<dbReference type="Gene3D" id="3.40.640.10">
    <property type="entry name" value="Type I PLP-dependent aspartate aminotransferase-like (Major domain)"/>
    <property type="match status" value="1"/>
</dbReference>
<dbReference type="EMBL" id="PCSH01000084">
    <property type="protein sequence ID" value="PIP41029.1"/>
    <property type="molecule type" value="Genomic_DNA"/>
</dbReference>
<dbReference type="InterPro" id="IPR050596">
    <property type="entry name" value="AspAT/PAT-like"/>
</dbReference>
<proteinExistence type="inferred from homology"/>
<dbReference type="EC" id="2.6.1.-" evidence="6"/>
<dbReference type="FunFam" id="3.40.640.10:FF:000033">
    <property type="entry name" value="Aspartate aminotransferase"/>
    <property type="match status" value="1"/>
</dbReference>
<dbReference type="AlphaFoldDB" id="A0A2H0A6G1"/>
<comment type="cofactor">
    <cofactor evidence="1 6">
        <name>pyridoxal 5'-phosphate</name>
        <dbReference type="ChEBI" id="CHEBI:597326"/>
    </cofactor>
</comment>
<dbReference type="PANTHER" id="PTHR46383">
    <property type="entry name" value="ASPARTATE AMINOTRANSFERASE"/>
    <property type="match status" value="1"/>
</dbReference>
<keyword evidence="4 6" id="KW-0808">Transferase</keyword>
<comment type="similarity">
    <text evidence="2 6">Belongs to the class-I pyridoxal-phosphate-dependent aminotransferase family.</text>
</comment>
<keyword evidence="3 6" id="KW-0032">Aminotransferase</keyword>
<dbReference type="InterPro" id="IPR015424">
    <property type="entry name" value="PyrdxlP-dep_Trfase"/>
</dbReference>
<evidence type="ECO:0000256" key="1">
    <source>
        <dbReference type="ARBA" id="ARBA00001933"/>
    </source>
</evidence>
<comment type="caution">
    <text evidence="8">The sequence shown here is derived from an EMBL/GenBank/DDBJ whole genome shotgun (WGS) entry which is preliminary data.</text>
</comment>
<accession>A0A2H0A6G1</accession>
<dbReference type="Pfam" id="PF00155">
    <property type="entry name" value="Aminotran_1_2"/>
    <property type="match status" value="1"/>
</dbReference>
<dbReference type="Gene3D" id="3.90.1150.10">
    <property type="entry name" value="Aspartate Aminotransferase, domain 1"/>
    <property type="match status" value="1"/>
</dbReference>
<evidence type="ECO:0000313" key="8">
    <source>
        <dbReference type="EMBL" id="PIP41029.1"/>
    </source>
</evidence>
<dbReference type="GO" id="GO:0006520">
    <property type="term" value="P:amino acid metabolic process"/>
    <property type="evidence" value="ECO:0007669"/>
    <property type="project" value="InterPro"/>
</dbReference>
<evidence type="ECO:0000256" key="2">
    <source>
        <dbReference type="ARBA" id="ARBA00007441"/>
    </source>
</evidence>
<dbReference type="GO" id="GO:0008483">
    <property type="term" value="F:transaminase activity"/>
    <property type="evidence" value="ECO:0007669"/>
    <property type="project" value="UniProtKB-KW"/>
</dbReference>
<dbReference type="InterPro" id="IPR015421">
    <property type="entry name" value="PyrdxlP-dep_Trfase_major"/>
</dbReference>
<protein>
    <recommendedName>
        <fullName evidence="6">Aminotransferase</fullName>
        <ecNumber evidence="6">2.6.1.-</ecNumber>
    </recommendedName>
</protein>
<dbReference type="InterPro" id="IPR004838">
    <property type="entry name" value="NHTrfase_class1_PyrdxlP-BS"/>
</dbReference>
<sequence length="398" mass="43797">MIISKRARAISPSMTLSIDAKAKQMQAEGIDVIGFGAGEPDFDTPDFIKQAAIKAINEGFTKYTPVSGIIELRKAVCQKLKTDNELNYDVSQILISCGAKHSLFNAIFTLCDDDDEVIIPAPYWVSYEELVKMAGATPVIINDLFEENGFKLTAQRLKEAITPKTKMLILNSPCNPTGAVYEKNELEELASIIVEQNIFVISDEIYEKIIYDDKKHYSIAAFNQQIADLTIVINGVSKSYSMTGWRIGYAAGHEAIITAMSNVQSHATSNPNSIAQKAALAAIGGQQDCITEMVTAFDRRRKYIVERLNNIEGISCPLPHGAFYVFPNISKLCGKRFNEKLINDSFALTGFLLDDARVAVVPGDAFGAPGYLRLSYATTDQNIKNGLDRIEEAVAKLK</sequence>
<evidence type="ECO:0000256" key="5">
    <source>
        <dbReference type="ARBA" id="ARBA00022898"/>
    </source>
</evidence>
<evidence type="ECO:0000256" key="3">
    <source>
        <dbReference type="ARBA" id="ARBA00022576"/>
    </source>
</evidence>
<evidence type="ECO:0000256" key="4">
    <source>
        <dbReference type="ARBA" id="ARBA00022679"/>
    </source>
</evidence>